<protein>
    <submittedName>
        <fullName evidence="7">Hepatic lectin-like</fullName>
    </submittedName>
</protein>
<reference evidence="7" key="1">
    <citation type="submission" date="2025-08" db="UniProtKB">
        <authorList>
            <consortium name="RefSeq"/>
        </authorList>
    </citation>
    <scope>IDENTIFICATION</scope>
</reference>
<name>A0A6I9YA54_9SAUR</name>
<dbReference type="Proteomes" id="UP000504617">
    <property type="component" value="Unplaced"/>
</dbReference>
<dbReference type="SMART" id="SM00034">
    <property type="entry name" value="CLECT"/>
    <property type="match status" value="1"/>
</dbReference>
<evidence type="ECO:0000256" key="3">
    <source>
        <dbReference type="ARBA" id="ARBA00022734"/>
    </source>
</evidence>
<evidence type="ECO:0000313" key="6">
    <source>
        <dbReference type="Proteomes" id="UP000504617"/>
    </source>
</evidence>
<proteinExistence type="predicted"/>
<dbReference type="PANTHER" id="PTHR22803">
    <property type="entry name" value="MANNOSE, PHOSPHOLIPASE, LECTIN RECEPTOR RELATED"/>
    <property type="match status" value="1"/>
</dbReference>
<dbReference type="InterPro" id="IPR018378">
    <property type="entry name" value="C-type_lectin_CS"/>
</dbReference>
<dbReference type="InterPro" id="IPR001304">
    <property type="entry name" value="C-type_lectin-like"/>
</dbReference>
<dbReference type="RefSeq" id="XP_013919830.1">
    <property type="nucleotide sequence ID" value="XM_014064355.1"/>
</dbReference>
<feature type="domain" description="C-type lectin" evidence="5">
    <location>
        <begin position="17"/>
        <end position="110"/>
    </location>
</feature>
<evidence type="ECO:0000259" key="5">
    <source>
        <dbReference type="PROSITE" id="PS50041"/>
    </source>
</evidence>
<dbReference type="GeneID" id="106547257"/>
<evidence type="ECO:0000256" key="2">
    <source>
        <dbReference type="ARBA" id="ARBA00022525"/>
    </source>
</evidence>
<comment type="subcellular location">
    <subcellularLocation>
        <location evidence="1">Secreted</location>
    </subcellularLocation>
</comment>
<gene>
    <name evidence="7" type="primary">LOC106547257</name>
</gene>
<dbReference type="GO" id="GO:0005576">
    <property type="term" value="C:extracellular region"/>
    <property type="evidence" value="ECO:0007669"/>
    <property type="project" value="UniProtKB-SubCell"/>
</dbReference>
<keyword evidence="6" id="KW-1185">Reference proteome</keyword>
<dbReference type="SUPFAM" id="SSF56436">
    <property type="entry name" value="C-type lectin-like"/>
    <property type="match status" value="1"/>
</dbReference>
<dbReference type="InterPro" id="IPR016186">
    <property type="entry name" value="C-type_lectin-like/link_sf"/>
</dbReference>
<evidence type="ECO:0000256" key="1">
    <source>
        <dbReference type="ARBA" id="ARBA00004613"/>
    </source>
</evidence>
<evidence type="ECO:0000313" key="7">
    <source>
        <dbReference type="RefSeq" id="XP_013919830.1"/>
    </source>
</evidence>
<dbReference type="InterPro" id="IPR016187">
    <property type="entry name" value="CTDL_fold"/>
</dbReference>
<evidence type="ECO:0000256" key="4">
    <source>
        <dbReference type="ARBA" id="ARBA00023157"/>
    </source>
</evidence>
<dbReference type="OrthoDB" id="2142683at2759"/>
<keyword evidence="3" id="KW-0430">Lectin</keyword>
<dbReference type="KEGG" id="tsr:106547257"/>
<dbReference type="PROSITE" id="PS00615">
    <property type="entry name" value="C_TYPE_LECTIN_1"/>
    <property type="match status" value="1"/>
</dbReference>
<dbReference type="Pfam" id="PF00059">
    <property type="entry name" value="Lectin_C"/>
    <property type="match status" value="1"/>
</dbReference>
<dbReference type="PROSITE" id="PS50041">
    <property type="entry name" value="C_TYPE_LECTIN_2"/>
    <property type="match status" value="1"/>
</dbReference>
<accession>A0A6I9YA54</accession>
<dbReference type="AlphaFoldDB" id="A0A6I9YA54"/>
<dbReference type="InterPro" id="IPR050111">
    <property type="entry name" value="C-type_lectin/snaclec_domain"/>
</dbReference>
<keyword evidence="2" id="KW-0964">Secreted</keyword>
<dbReference type="InterPro" id="IPR033989">
    <property type="entry name" value="CD209-like_CTLD"/>
</dbReference>
<organism evidence="6 7">
    <name type="scientific">Thamnophis sirtalis</name>
    <dbReference type="NCBI Taxonomy" id="35019"/>
    <lineage>
        <taxon>Eukaryota</taxon>
        <taxon>Metazoa</taxon>
        <taxon>Chordata</taxon>
        <taxon>Craniata</taxon>
        <taxon>Vertebrata</taxon>
        <taxon>Euteleostomi</taxon>
        <taxon>Lepidosauria</taxon>
        <taxon>Squamata</taxon>
        <taxon>Bifurcata</taxon>
        <taxon>Unidentata</taxon>
        <taxon>Episquamata</taxon>
        <taxon>Toxicofera</taxon>
        <taxon>Serpentes</taxon>
        <taxon>Colubroidea</taxon>
        <taxon>Colubridae</taxon>
        <taxon>Natricinae</taxon>
        <taxon>Thamnophis</taxon>
    </lineage>
</organism>
<dbReference type="GO" id="GO:0030246">
    <property type="term" value="F:carbohydrate binding"/>
    <property type="evidence" value="ECO:0007669"/>
    <property type="project" value="UniProtKB-KW"/>
</dbReference>
<keyword evidence="4" id="KW-1015">Disulfide bond</keyword>
<sequence>MTTNSEFCSSVIGGNHCEEQNSELVVITNQYEQNFLQAQARNERYWIGLSDHNDEGQWRWVDGTDYRTSFKYWSEGEPNDHSNNEDCAEIYQAGRWNDVSCNIKKFYICKKSLPS</sequence>
<dbReference type="Gene3D" id="3.10.100.10">
    <property type="entry name" value="Mannose-Binding Protein A, subunit A"/>
    <property type="match status" value="1"/>
</dbReference>
<dbReference type="CDD" id="cd03590">
    <property type="entry name" value="CLECT_DC-SIGN_like"/>
    <property type="match status" value="1"/>
</dbReference>